<dbReference type="GO" id="GO:0005524">
    <property type="term" value="F:ATP binding"/>
    <property type="evidence" value="ECO:0007669"/>
    <property type="project" value="UniProtKB-KW"/>
</dbReference>
<dbReference type="Gene3D" id="3.40.50.300">
    <property type="entry name" value="P-loop containing nucleotide triphosphate hydrolases"/>
    <property type="match status" value="1"/>
</dbReference>
<comment type="caution">
    <text evidence="5">The sequence shown here is derived from an EMBL/GenBank/DDBJ whole genome shotgun (WGS) entry which is preliminary data.</text>
</comment>
<dbReference type="PROSITE" id="PS50893">
    <property type="entry name" value="ABC_TRANSPORTER_2"/>
    <property type="match status" value="1"/>
</dbReference>
<dbReference type="PANTHER" id="PTHR42711:SF10">
    <property type="entry name" value="ABC TRANSPORTER ATP-BINDING PROTEIN"/>
    <property type="match status" value="1"/>
</dbReference>
<dbReference type="PROSITE" id="PS00211">
    <property type="entry name" value="ABC_TRANSPORTER_1"/>
    <property type="match status" value="1"/>
</dbReference>
<evidence type="ECO:0000259" key="4">
    <source>
        <dbReference type="PROSITE" id="PS50893"/>
    </source>
</evidence>
<reference evidence="5 6" key="1">
    <citation type="submission" date="2020-06" db="EMBL/GenBank/DDBJ databases">
        <title>Sphingomonas hominis sp. nov., a member of the Sphingomonas, isolated from the hair of a 22-year-old girl.</title>
        <authorList>
            <person name="Zhang D.-F."/>
            <person name="Cui X.-W."/>
        </authorList>
    </citation>
    <scope>NUCLEOTIDE SEQUENCE [LARGE SCALE GENOMIC DNA]</scope>
    <source>
        <strain evidence="5 6">HHU CXW</strain>
    </source>
</reference>
<dbReference type="InterPro" id="IPR050763">
    <property type="entry name" value="ABC_transporter_ATP-binding"/>
</dbReference>
<organism evidence="5 6">
    <name type="scientific">Sphingomonas hominis</name>
    <dbReference type="NCBI Taxonomy" id="2741495"/>
    <lineage>
        <taxon>Bacteria</taxon>
        <taxon>Pseudomonadati</taxon>
        <taxon>Pseudomonadota</taxon>
        <taxon>Alphaproteobacteria</taxon>
        <taxon>Sphingomonadales</taxon>
        <taxon>Sphingomonadaceae</taxon>
        <taxon>Sphingomonas</taxon>
    </lineage>
</organism>
<dbReference type="InterPro" id="IPR017871">
    <property type="entry name" value="ABC_transporter-like_CS"/>
</dbReference>
<dbReference type="InterPro" id="IPR027417">
    <property type="entry name" value="P-loop_NTPase"/>
</dbReference>
<dbReference type="Pfam" id="PF00005">
    <property type="entry name" value="ABC_tran"/>
    <property type="match status" value="1"/>
</dbReference>
<keyword evidence="1" id="KW-0813">Transport</keyword>
<evidence type="ECO:0000256" key="1">
    <source>
        <dbReference type="ARBA" id="ARBA00022448"/>
    </source>
</evidence>
<dbReference type="PANTHER" id="PTHR42711">
    <property type="entry name" value="ABC TRANSPORTER ATP-BINDING PROTEIN"/>
    <property type="match status" value="1"/>
</dbReference>
<dbReference type="RefSeq" id="WP_174194964.1">
    <property type="nucleotide sequence ID" value="NZ_JABULH010000006.1"/>
</dbReference>
<evidence type="ECO:0000313" key="6">
    <source>
        <dbReference type="Proteomes" id="UP000621447"/>
    </source>
</evidence>
<keyword evidence="6" id="KW-1185">Reference proteome</keyword>
<sequence>MTEPILTLSGVSKTYKGGFTALHGVDLTINKGEIFALLGPNGAGKTTLISIICGIVTPSTGTIHVGGHDAIADYKAARSLIGLVPQELSVDMFETVLATVTFSRRLFGRSGHSAYIEQVLRDLSLWDKRNNKIMELSGGMKRRVLIAKALAHEPEVLFLDEPTAGVDVALRRDMWKLVHRLRERGTTIILTTHYIEEAEEMADRVGVINKGRLLLVDQKEALMQKLGKRELDLTLVDALDAVPAGLERWQLSLVNEGHTLRYVFDATNEDTGIPSLLHELSARHIAFKDLETSKSSLEDIFVDLVEERA</sequence>
<dbReference type="Proteomes" id="UP000621447">
    <property type="component" value="Unassembled WGS sequence"/>
</dbReference>
<keyword evidence="2" id="KW-0547">Nucleotide-binding</keyword>
<gene>
    <name evidence="5" type="ORF">HRV97_14390</name>
</gene>
<dbReference type="InterPro" id="IPR003593">
    <property type="entry name" value="AAA+_ATPase"/>
</dbReference>
<feature type="domain" description="ABC transporter" evidence="4">
    <location>
        <begin position="6"/>
        <end position="235"/>
    </location>
</feature>
<protein>
    <submittedName>
        <fullName evidence="5">ABC transporter ATP-binding protein</fullName>
    </submittedName>
</protein>
<evidence type="ECO:0000313" key="5">
    <source>
        <dbReference type="EMBL" id="NTS66345.1"/>
    </source>
</evidence>
<name>A0ABX2JLH8_9SPHN</name>
<proteinExistence type="predicted"/>
<dbReference type="EMBL" id="JABULH010000006">
    <property type="protein sequence ID" value="NTS66345.1"/>
    <property type="molecule type" value="Genomic_DNA"/>
</dbReference>
<dbReference type="SUPFAM" id="SSF52540">
    <property type="entry name" value="P-loop containing nucleoside triphosphate hydrolases"/>
    <property type="match status" value="1"/>
</dbReference>
<dbReference type="SMART" id="SM00382">
    <property type="entry name" value="AAA"/>
    <property type="match status" value="1"/>
</dbReference>
<evidence type="ECO:0000256" key="3">
    <source>
        <dbReference type="ARBA" id="ARBA00022840"/>
    </source>
</evidence>
<dbReference type="CDD" id="cd03230">
    <property type="entry name" value="ABC_DR_subfamily_A"/>
    <property type="match status" value="1"/>
</dbReference>
<accession>A0ABX2JLH8</accession>
<keyword evidence="3 5" id="KW-0067">ATP-binding</keyword>
<dbReference type="InterPro" id="IPR003439">
    <property type="entry name" value="ABC_transporter-like_ATP-bd"/>
</dbReference>
<evidence type="ECO:0000256" key="2">
    <source>
        <dbReference type="ARBA" id="ARBA00022741"/>
    </source>
</evidence>